<accession>A0A0E9PAN2</accession>
<reference evidence="1" key="1">
    <citation type="submission" date="2014-11" db="EMBL/GenBank/DDBJ databases">
        <authorList>
            <person name="Amaro Gonzalez C."/>
        </authorList>
    </citation>
    <scope>NUCLEOTIDE SEQUENCE</scope>
</reference>
<proteinExistence type="predicted"/>
<reference evidence="1" key="2">
    <citation type="journal article" date="2015" name="Fish Shellfish Immunol.">
        <title>Early steps in the European eel (Anguilla anguilla)-Vibrio vulnificus interaction in the gills: Role of the RtxA13 toxin.</title>
        <authorList>
            <person name="Callol A."/>
            <person name="Pajuelo D."/>
            <person name="Ebbesson L."/>
            <person name="Teles M."/>
            <person name="MacKenzie S."/>
            <person name="Amaro C."/>
        </authorList>
    </citation>
    <scope>NUCLEOTIDE SEQUENCE</scope>
</reference>
<dbReference type="AlphaFoldDB" id="A0A0E9PAN2"/>
<protein>
    <submittedName>
        <fullName evidence="1">Uncharacterized protein</fullName>
    </submittedName>
</protein>
<sequence length="53" mass="6227">MTAFKSVEREGPLRISPRDRAVRLKRNCCSVIHLSKLYNHRNLQYSFCGNTPY</sequence>
<name>A0A0E9PAN2_ANGAN</name>
<dbReference type="EMBL" id="GBXM01107684">
    <property type="protein sequence ID" value="JAH00893.1"/>
    <property type="molecule type" value="Transcribed_RNA"/>
</dbReference>
<organism evidence="1">
    <name type="scientific">Anguilla anguilla</name>
    <name type="common">European freshwater eel</name>
    <name type="synonym">Muraena anguilla</name>
    <dbReference type="NCBI Taxonomy" id="7936"/>
    <lineage>
        <taxon>Eukaryota</taxon>
        <taxon>Metazoa</taxon>
        <taxon>Chordata</taxon>
        <taxon>Craniata</taxon>
        <taxon>Vertebrata</taxon>
        <taxon>Euteleostomi</taxon>
        <taxon>Actinopterygii</taxon>
        <taxon>Neopterygii</taxon>
        <taxon>Teleostei</taxon>
        <taxon>Anguilliformes</taxon>
        <taxon>Anguillidae</taxon>
        <taxon>Anguilla</taxon>
    </lineage>
</organism>
<evidence type="ECO:0000313" key="1">
    <source>
        <dbReference type="EMBL" id="JAH00893.1"/>
    </source>
</evidence>